<organism evidence="9 10">
    <name type="scientific">Zunongwangia atlantica 22II14-10F7</name>
    <dbReference type="NCBI Taxonomy" id="1185767"/>
    <lineage>
        <taxon>Bacteria</taxon>
        <taxon>Pseudomonadati</taxon>
        <taxon>Bacteroidota</taxon>
        <taxon>Flavobacteriia</taxon>
        <taxon>Flavobacteriales</taxon>
        <taxon>Flavobacteriaceae</taxon>
        <taxon>Zunongwangia</taxon>
    </lineage>
</organism>
<evidence type="ECO:0000256" key="5">
    <source>
        <dbReference type="ARBA" id="ARBA00023237"/>
    </source>
</evidence>
<evidence type="ECO:0000259" key="8">
    <source>
        <dbReference type="Pfam" id="PF14322"/>
    </source>
</evidence>
<dbReference type="PROSITE" id="PS51257">
    <property type="entry name" value="PROKAR_LIPOPROTEIN"/>
    <property type="match status" value="1"/>
</dbReference>
<dbReference type="Pfam" id="PF14322">
    <property type="entry name" value="SusD-like_3"/>
    <property type="match status" value="1"/>
</dbReference>
<dbReference type="Gene3D" id="1.25.40.900">
    <property type="match status" value="1"/>
</dbReference>
<comment type="similarity">
    <text evidence="2">Belongs to the SusD family.</text>
</comment>
<keyword evidence="10" id="KW-1185">Reference proteome</keyword>
<keyword evidence="4" id="KW-0472">Membrane</keyword>
<dbReference type="Proteomes" id="UP000192746">
    <property type="component" value="Unassembled WGS sequence"/>
</dbReference>
<feature type="chain" id="PRO_5011000552" evidence="6">
    <location>
        <begin position="23"/>
        <end position="474"/>
    </location>
</feature>
<accession>A0A1Y1T223</accession>
<dbReference type="InterPro" id="IPR011990">
    <property type="entry name" value="TPR-like_helical_dom_sf"/>
</dbReference>
<evidence type="ECO:0000313" key="10">
    <source>
        <dbReference type="Proteomes" id="UP000192746"/>
    </source>
</evidence>
<feature type="domain" description="SusD-like N-terminal" evidence="8">
    <location>
        <begin position="32"/>
        <end position="230"/>
    </location>
</feature>
<dbReference type="Gene3D" id="1.25.40.390">
    <property type="match status" value="1"/>
</dbReference>
<protein>
    <submittedName>
        <fullName evidence="9">RagB/SusD domain-containing protein</fullName>
    </submittedName>
</protein>
<proteinExistence type="inferred from homology"/>
<evidence type="ECO:0000256" key="3">
    <source>
        <dbReference type="ARBA" id="ARBA00022729"/>
    </source>
</evidence>
<dbReference type="EMBL" id="ARYN01000014">
    <property type="protein sequence ID" value="ORL44635.1"/>
    <property type="molecule type" value="Genomic_DNA"/>
</dbReference>
<dbReference type="GO" id="GO:0009279">
    <property type="term" value="C:cell outer membrane"/>
    <property type="evidence" value="ECO:0007669"/>
    <property type="project" value="UniProtKB-SubCell"/>
</dbReference>
<dbReference type="Gene3D" id="2.20.20.130">
    <property type="match status" value="1"/>
</dbReference>
<evidence type="ECO:0000256" key="4">
    <source>
        <dbReference type="ARBA" id="ARBA00023136"/>
    </source>
</evidence>
<dbReference type="OrthoDB" id="630434at2"/>
<dbReference type="SUPFAM" id="SSF48452">
    <property type="entry name" value="TPR-like"/>
    <property type="match status" value="1"/>
</dbReference>
<evidence type="ECO:0000313" key="9">
    <source>
        <dbReference type="EMBL" id="ORL44635.1"/>
    </source>
</evidence>
<evidence type="ECO:0000256" key="2">
    <source>
        <dbReference type="ARBA" id="ARBA00006275"/>
    </source>
</evidence>
<feature type="domain" description="RagB/SusD" evidence="7">
    <location>
        <begin position="357"/>
        <end position="474"/>
    </location>
</feature>
<keyword evidence="3 6" id="KW-0732">Signal</keyword>
<evidence type="ECO:0000256" key="1">
    <source>
        <dbReference type="ARBA" id="ARBA00004442"/>
    </source>
</evidence>
<dbReference type="STRING" id="1185767.IIF7_15388"/>
<dbReference type="InterPro" id="IPR033985">
    <property type="entry name" value="SusD-like_N"/>
</dbReference>
<keyword evidence="5" id="KW-0998">Cell outer membrane</keyword>
<dbReference type="CDD" id="cd08977">
    <property type="entry name" value="SusD"/>
    <property type="match status" value="1"/>
</dbReference>
<dbReference type="Pfam" id="PF07980">
    <property type="entry name" value="SusD_RagB"/>
    <property type="match status" value="1"/>
</dbReference>
<gene>
    <name evidence="9" type="ORF">IIF7_15388</name>
</gene>
<comment type="subcellular location">
    <subcellularLocation>
        <location evidence="1">Cell outer membrane</location>
    </subcellularLocation>
</comment>
<evidence type="ECO:0000256" key="6">
    <source>
        <dbReference type="SAM" id="SignalP"/>
    </source>
</evidence>
<dbReference type="AlphaFoldDB" id="A0A1Y1T223"/>
<name>A0A1Y1T223_9FLAO</name>
<dbReference type="RefSeq" id="WP_084842589.1">
    <property type="nucleotide sequence ID" value="NZ_ARYN01000014.1"/>
</dbReference>
<reference evidence="9 10" key="1">
    <citation type="submission" date="2013-04" db="EMBL/GenBank/DDBJ databases">
        <title>Zunongwangia sp. 22II14-10F7 Genome Sequencing.</title>
        <authorList>
            <person name="Lai Q."/>
            <person name="Shao Z."/>
        </authorList>
    </citation>
    <scope>NUCLEOTIDE SEQUENCE [LARGE SCALE GENOMIC DNA]</scope>
    <source>
        <strain evidence="9 10">22II14-10F7</strain>
    </source>
</reference>
<dbReference type="InterPro" id="IPR012944">
    <property type="entry name" value="SusD_RagB_dom"/>
</dbReference>
<sequence length="474" mass="50811">MKKNFKILLLAALSLGMFSSCSDEDLDPTLAQDKSIETSINTTNDLQAILVGAYDRLSSTSAYGRDYIILGEVFSANAGSNGNSNRFVTESQMSLTENSGISNSLWSQFYSVIGSANIIINAEGIEGDQATIDHIVGQAYAIRALAHFDLLQYFGQHNVNGGGESALGVPYVTTFRDNDALFPSRNTVGEVKSMAYADIDMAASLMSADLNDGSKEYITTFAVDAINARMANYFGDWQRSLTASQSVVSSGAFSVASSDNFLSTFSADGGSNVIFEIAFTDIDNPGINGLTNIYQQGSYGDVIVAPNLAAVYDDGDVRGVTEYVPTDRAPAQTVIGLDADGTYRNIGKYPSFPAFSDNVPVIRYEEVVLLYAEALLETGDSASALSQLNTIPSNRGASTYNVATKDNILLERRKELAFEGFRFHDIARTGMDISAPDPLVITHGVVPYGDFRFALPIPAAETGANANVVQNTGY</sequence>
<feature type="signal peptide" evidence="6">
    <location>
        <begin position="1"/>
        <end position="22"/>
    </location>
</feature>
<evidence type="ECO:0000259" key="7">
    <source>
        <dbReference type="Pfam" id="PF07980"/>
    </source>
</evidence>
<comment type="caution">
    <text evidence="9">The sequence shown here is derived from an EMBL/GenBank/DDBJ whole genome shotgun (WGS) entry which is preliminary data.</text>
</comment>